<keyword evidence="8" id="KW-1185">Reference proteome</keyword>
<dbReference type="EMBL" id="CAKMRJ010002223">
    <property type="protein sequence ID" value="CAH1427494.1"/>
    <property type="molecule type" value="Genomic_DNA"/>
</dbReference>
<evidence type="ECO:0000313" key="8">
    <source>
        <dbReference type="Proteomes" id="UP001157418"/>
    </source>
</evidence>
<evidence type="ECO:0000259" key="6">
    <source>
        <dbReference type="Pfam" id="PF07714"/>
    </source>
</evidence>
<keyword evidence="4" id="KW-0418">Kinase</keyword>
<sequence length="109" mass="11921">MTGVINSKSDIYSFGVILMELLTGRKLVDHTLPRGQQSLVTWATPRLSEDKVLHCVDARLTGEYPPQAVAKMAEVAAVCVQYDADFRPNMSIVVKELQSLLNGHAGPPN</sequence>
<dbReference type="PANTHER" id="PTHR47983:SF3">
    <property type="entry name" value="OS05G0135800 PROTEIN"/>
    <property type="match status" value="1"/>
</dbReference>
<proteinExistence type="predicted"/>
<evidence type="ECO:0000256" key="2">
    <source>
        <dbReference type="ARBA" id="ARBA00022679"/>
    </source>
</evidence>
<keyword evidence="3" id="KW-0547">Nucleotide-binding</keyword>
<dbReference type="SUPFAM" id="SSF56112">
    <property type="entry name" value="Protein kinase-like (PK-like)"/>
    <property type="match status" value="1"/>
</dbReference>
<dbReference type="InterPro" id="IPR001245">
    <property type="entry name" value="Ser-Thr/Tyr_kinase_cat_dom"/>
</dbReference>
<dbReference type="AlphaFoldDB" id="A0AAU9MHX7"/>
<dbReference type="GO" id="GO:0005524">
    <property type="term" value="F:ATP binding"/>
    <property type="evidence" value="ECO:0007669"/>
    <property type="project" value="UniProtKB-KW"/>
</dbReference>
<keyword evidence="5" id="KW-0067">ATP-binding</keyword>
<protein>
    <recommendedName>
        <fullName evidence="6">Serine-threonine/tyrosine-protein kinase catalytic domain-containing protein</fullName>
    </recommendedName>
</protein>
<accession>A0AAU9MHX7</accession>
<feature type="domain" description="Serine-threonine/tyrosine-protein kinase catalytic" evidence="6">
    <location>
        <begin position="3"/>
        <end position="97"/>
    </location>
</feature>
<evidence type="ECO:0000256" key="3">
    <source>
        <dbReference type="ARBA" id="ARBA00022741"/>
    </source>
</evidence>
<dbReference type="InterPro" id="IPR011009">
    <property type="entry name" value="Kinase-like_dom_sf"/>
</dbReference>
<dbReference type="Gene3D" id="1.10.510.10">
    <property type="entry name" value="Transferase(Phosphotransferase) domain 1"/>
    <property type="match status" value="1"/>
</dbReference>
<dbReference type="GO" id="GO:0004672">
    <property type="term" value="F:protein kinase activity"/>
    <property type="evidence" value="ECO:0007669"/>
    <property type="project" value="InterPro"/>
</dbReference>
<evidence type="ECO:0000256" key="5">
    <source>
        <dbReference type="ARBA" id="ARBA00022840"/>
    </source>
</evidence>
<dbReference type="Pfam" id="PF07714">
    <property type="entry name" value="PK_Tyr_Ser-Thr"/>
    <property type="match status" value="1"/>
</dbReference>
<dbReference type="PANTHER" id="PTHR47983">
    <property type="entry name" value="PTO-INTERACTING PROTEIN 1-LIKE"/>
    <property type="match status" value="1"/>
</dbReference>
<reference evidence="7 8" key="1">
    <citation type="submission" date="2022-01" db="EMBL/GenBank/DDBJ databases">
        <authorList>
            <person name="Xiong W."/>
            <person name="Schranz E."/>
        </authorList>
    </citation>
    <scope>NUCLEOTIDE SEQUENCE [LARGE SCALE GENOMIC DNA]</scope>
</reference>
<dbReference type="Proteomes" id="UP001157418">
    <property type="component" value="Unassembled WGS sequence"/>
</dbReference>
<keyword evidence="1" id="KW-0597">Phosphoprotein</keyword>
<gene>
    <name evidence="7" type="ORF">LVIROSA_LOCUS14497</name>
</gene>
<evidence type="ECO:0000256" key="1">
    <source>
        <dbReference type="ARBA" id="ARBA00022553"/>
    </source>
</evidence>
<organism evidence="7 8">
    <name type="scientific">Lactuca virosa</name>
    <dbReference type="NCBI Taxonomy" id="75947"/>
    <lineage>
        <taxon>Eukaryota</taxon>
        <taxon>Viridiplantae</taxon>
        <taxon>Streptophyta</taxon>
        <taxon>Embryophyta</taxon>
        <taxon>Tracheophyta</taxon>
        <taxon>Spermatophyta</taxon>
        <taxon>Magnoliopsida</taxon>
        <taxon>eudicotyledons</taxon>
        <taxon>Gunneridae</taxon>
        <taxon>Pentapetalae</taxon>
        <taxon>asterids</taxon>
        <taxon>campanulids</taxon>
        <taxon>Asterales</taxon>
        <taxon>Asteraceae</taxon>
        <taxon>Cichorioideae</taxon>
        <taxon>Cichorieae</taxon>
        <taxon>Lactucinae</taxon>
        <taxon>Lactuca</taxon>
    </lineage>
</organism>
<keyword evidence="2" id="KW-0808">Transferase</keyword>
<comment type="caution">
    <text evidence="7">The sequence shown here is derived from an EMBL/GenBank/DDBJ whole genome shotgun (WGS) entry which is preliminary data.</text>
</comment>
<name>A0AAU9MHX7_9ASTR</name>
<dbReference type="InterPro" id="IPR052101">
    <property type="entry name" value="Plant_StressResp_Kinase"/>
</dbReference>
<evidence type="ECO:0000256" key="4">
    <source>
        <dbReference type="ARBA" id="ARBA00022777"/>
    </source>
</evidence>
<evidence type="ECO:0000313" key="7">
    <source>
        <dbReference type="EMBL" id="CAH1427494.1"/>
    </source>
</evidence>